<protein>
    <submittedName>
        <fullName evidence="2">Uncharacterized protein</fullName>
    </submittedName>
</protein>
<evidence type="ECO:0000313" key="2">
    <source>
        <dbReference type="EMBL" id="GBP36576.1"/>
    </source>
</evidence>
<name>A0A4C1VCR8_EUMVA</name>
<evidence type="ECO:0000256" key="1">
    <source>
        <dbReference type="SAM" id="MobiDB-lite"/>
    </source>
</evidence>
<dbReference type="AlphaFoldDB" id="A0A4C1VCR8"/>
<feature type="region of interest" description="Disordered" evidence="1">
    <location>
        <begin position="84"/>
        <end position="103"/>
    </location>
</feature>
<gene>
    <name evidence="2" type="ORF">EVAR_34319_1</name>
</gene>
<sequence>MYFTSHATYWKGQNNVCRVSGPDLQSDLRTATDSDGSRFLVSAFDSVPRPAYNYDSVSGQVSDLDEYGITVSIAALAGWSSALPSKISSRNSPIRRRRGGIDQ</sequence>
<organism evidence="2 3">
    <name type="scientific">Eumeta variegata</name>
    <name type="common">Bagworm moth</name>
    <name type="synonym">Eumeta japonica</name>
    <dbReference type="NCBI Taxonomy" id="151549"/>
    <lineage>
        <taxon>Eukaryota</taxon>
        <taxon>Metazoa</taxon>
        <taxon>Ecdysozoa</taxon>
        <taxon>Arthropoda</taxon>
        <taxon>Hexapoda</taxon>
        <taxon>Insecta</taxon>
        <taxon>Pterygota</taxon>
        <taxon>Neoptera</taxon>
        <taxon>Endopterygota</taxon>
        <taxon>Lepidoptera</taxon>
        <taxon>Glossata</taxon>
        <taxon>Ditrysia</taxon>
        <taxon>Tineoidea</taxon>
        <taxon>Psychidae</taxon>
        <taxon>Oiketicinae</taxon>
        <taxon>Eumeta</taxon>
    </lineage>
</organism>
<dbReference type="EMBL" id="BGZK01000320">
    <property type="protein sequence ID" value="GBP36576.1"/>
    <property type="molecule type" value="Genomic_DNA"/>
</dbReference>
<evidence type="ECO:0000313" key="3">
    <source>
        <dbReference type="Proteomes" id="UP000299102"/>
    </source>
</evidence>
<keyword evidence="3" id="KW-1185">Reference proteome</keyword>
<comment type="caution">
    <text evidence="2">The sequence shown here is derived from an EMBL/GenBank/DDBJ whole genome shotgun (WGS) entry which is preliminary data.</text>
</comment>
<accession>A0A4C1VCR8</accession>
<dbReference type="Proteomes" id="UP000299102">
    <property type="component" value="Unassembled WGS sequence"/>
</dbReference>
<feature type="compositionally biased region" description="Basic residues" evidence="1">
    <location>
        <begin position="93"/>
        <end position="103"/>
    </location>
</feature>
<reference evidence="2 3" key="1">
    <citation type="journal article" date="2019" name="Commun. Biol.">
        <title>The bagworm genome reveals a unique fibroin gene that provides high tensile strength.</title>
        <authorList>
            <person name="Kono N."/>
            <person name="Nakamura H."/>
            <person name="Ohtoshi R."/>
            <person name="Tomita M."/>
            <person name="Numata K."/>
            <person name="Arakawa K."/>
        </authorList>
    </citation>
    <scope>NUCLEOTIDE SEQUENCE [LARGE SCALE GENOMIC DNA]</scope>
</reference>
<proteinExistence type="predicted"/>